<comment type="caution">
    <text evidence="5">The sequence shown here is derived from an EMBL/GenBank/DDBJ whole genome shotgun (WGS) entry which is preliminary data.</text>
</comment>
<evidence type="ECO:0000313" key="5">
    <source>
        <dbReference type="EMBL" id="OKO87792.1"/>
    </source>
</evidence>
<dbReference type="Pfam" id="PF00005">
    <property type="entry name" value="ABC_tran"/>
    <property type="match status" value="1"/>
</dbReference>
<dbReference type="InterPro" id="IPR015855">
    <property type="entry name" value="ABC_transpr_MalK-like"/>
</dbReference>
<dbReference type="InterPro" id="IPR003593">
    <property type="entry name" value="AAA+_ATPase"/>
</dbReference>
<dbReference type="Proteomes" id="UP000186030">
    <property type="component" value="Unassembled WGS sequence"/>
</dbReference>
<accession>A0A1Q5SIG1</accession>
<keyword evidence="3 5" id="KW-0067">ATP-binding</keyword>
<dbReference type="InterPro" id="IPR003439">
    <property type="entry name" value="ABC_transporter-like_ATP-bd"/>
</dbReference>
<dbReference type="Gene3D" id="3.40.50.300">
    <property type="entry name" value="P-loop containing nucleotide triphosphate hydrolases"/>
    <property type="match status" value="1"/>
</dbReference>
<dbReference type="Pfam" id="PF03459">
    <property type="entry name" value="TOBE"/>
    <property type="match status" value="1"/>
</dbReference>
<organism evidence="5 6">
    <name type="scientific">Geobacillus proteiniphilus</name>
    <dbReference type="NCBI Taxonomy" id="860353"/>
    <lineage>
        <taxon>Bacteria</taxon>
        <taxon>Bacillati</taxon>
        <taxon>Bacillota</taxon>
        <taxon>Bacilli</taxon>
        <taxon>Bacillales</taxon>
        <taxon>Anoxybacillaceae</taxon>
        <taxon>Geobacillus</taxon>
    </lineage>
</organism>
<dbReference type="PROSITE" id="PS50893">
    <property type="entry name" value="ABC_TRANSPORTER_2"/>
    <property type="match status" value="1"/>
</dbReference>
<dbReference type="PANTHER" id="PTHR43875">
    <property type="entry name" value="MALTODEXTRIN IMPORT ATP-BINDING PROTEIN MSMX"/>
    <property type="match status" value="1"/>
</dbReference>
<dbReference type="SMART" id="SM00382">
    <property type="entry name" value="AAA"/>
    <property type="match status" value="1"/>
</dbReference>
<dbReference type="NCBIfam" id="NF008653">
    <property type="entry name" value="PRK11650.1"/>
    <property type="match status" value="1"/>
</dbReference>
<evidence type="ECO:0000313" key="6">
    <source>
        <dbReference type="Proteomes" id="UP000186030"/>
    </source>
</evidence>
<evidence type="ECO:0000256" key="3">
    <source>
        <dbReference type="ARBA" id="ARBA00022840"/>
    </source>
</evidence>
<dbReference type="SUPFAM" id="SSF52540">
    <property type="entry name" value="P-loop containing nucleoside triphosphate hydrolases"/>
    <property type="match status" value="1"/>
</dbReference>
<gene>
    <name evidence="5" type="ORF">BRO54_3775</name>
</gene>
<dbReference type="FunFam" id="2.40.50.100:FF:000028">
    <property type="entry name" value="Sugar ABC transporter, ATP-binding protein"/>
    <property type="match status" value="1"/>
</dbReference>
<dbReference type="Pfam" id="PF17912">
    <property type="entry name" value="OB_MalK"/>
    <property type="match status" value="1"/>
</dbReference>
<dbReference type="PANTHER" id="PTHR43875:SF1">
    <property type="entry name" value="OSMOPROTECTIVE COMPOUNDS UPTAKE ATP-BINDING PROTEIN GGTA"/>
    <property type="match status" value="1"/>
</dbReference>
<name>A0A1Q5SIG1_9BACL</name>
<reference evidence="6" key="2">
    <citation type="submission" date="2017-01" db="EMBL/GenBank/DDBJ databases">
        <title>Genome sequencing and annotation of Geobacillus sp. 1017, a Hydrocarbon-Oxidizing Thermophilic Bacterium Isolated from a Heavy Oil Reservoir (China).</title>
        <authorList>
            <person name="Kadnikov V.V."/>
            <person name="Mardanov A.V."/>
            <person name="Poltaraus A.B."/>
            <person name="Sokolova D.S."/>
            <person name="Semenova E.M."/>
            <person name="Ravin N.V."/>
            <person name="Tourova T.P."/>
            <person name="Nazina T.N."/>
        </authorList>
    </citation>
    <scope>NUCLEOTIDE SEQUENCE [LARGE SCALE GENOMIC DNA]</scope>
    <source>
        <strain evidence="6">1017</strain>
    </source>
</reference>
<dbReference type="FunFam" id="3.40.50.300:FF:000042">
    <property type="entry name" value="Maltose/maltodextrin ABC transporter, ATP-binding protein"/>
    <property type="match status" value="1"/>
</dbReference>
<dbReference type="AlphaFoldDB" id="A0A1Q5SIG1"/>
<dbReference type="InterPro" id="IPR008995">
    <property type="entry name" value="Mo/tungstate-bd_C_term_dom"/>
</dbReference>
<feature type="domain" description="ABC transporter" evidence="4">
    <location>
        <begin position="41"/>
        <end position="272"/>
    </location>
</feature>
<dbReference type="GO" id="GO:0055052">
    <property type="term" value="C:ATP-binding cassette (ABC) transporter complex, substrate-binding subunit-containing"/>
    <property type="evidence" value="ECO:0007669"/>
    <property type="project" value="TreeGrafter"/>
</dbReference>
<dbReference type="InterPro" id="IPR027417">
    <property type="entry name" value="P-loop_NTPase"/>
</dbReference>
<proteinExistence type="predicted"/>
<evidence type="ECO:0000259" key="4">
    <source>
        <dbReference type="PROSITE" id="PS50893"/>
    </source>
</evidence>
<dbReference type="InterPro" id="IPR005116">
    <property type="entry name" value="Transp-assoc_OB_typ1"/>
</dbReference>
<dbReference type="InterPro" id="IPR012340">
    <property type="entry name" value="NA-bd_OB-fold"/>
</dbReference>
<dbReference type="Gene3D" id="2.40.50.140">
    <property type="entry name" value="Nucleic acid-binding proteins"/>
    <property type="match status" value="1"/>
</dbReference>
<protein>
    <submittedName>
        <fullName evidence="5">Maltose/maltodextrin transport ATP-binding protein MalK</fullName>
    </submittedName>
</protein>
<keyword evidence="2" id="KW-0547">Nucleotide-binding</keyword>
<dbReference type="GO" id="GO:0140359">
    <property type="term" value="F:ABC-type transporter activity"/>
    <property type="evidence" value="ECO:0007669"/>
    <property type="project" value="InterPro"/>
</dbReference>
<evidence type="ECO:0000256" key="1">
    <source>
        <dbReference type="ARBA" id="ARBA00022448"/>
    </source>
</evidence>
<dbReference type="SUPFAM" id="SSF50331">
    <property type="entry name" value="MOP-like"/>
    <property type="match status" value="1"/>
</dbReference>
<sequence>MSPKIGGIFCAPRPFTNVPIFLYTNGKKTISAMRRMVMAELILDHIYKIYDNNVVAVKDFNLHIQDKEFIVFVGPSGCGKSTTLRMIAGLEEISKGDLYIDGKRMNDVPPKDRDIAMVFQNYALYPHMSVYDNMAFGLKLRKFPKAEIEKRVREAARILGLEQYLDRKPKALSGGQRQRVALGRAIVRDAKVFLMDEPLSNLDAKLRVQMRSEIAKLHQRLETTTIYVTHDQTEAMTMATRLVVMKDGVIQQVGTPREVYEKPENIFVGGFIGSPAMNFLRGTLQDGKFVVGQTSFGIPEGKMKVLREQGYVGKEVILGIRPEDIHDEPLFLEASPATKVTALVEVAELLGAESMIYFSIDNQELVARIDARTEIKPGHRIDLALDMNKAHFFDVETERRIRAADEK</sequence>
<evidence type="ECO:0000256" key="2">
    <source>
        <dbReference type="ARBA" id="ARBA00022741"/>
    </source>
</evidence>
<dbReference type="InterPro" id="IPR047641">
    <property type="entry name" value="ABC_transpr_MalK/UgpC-like"/>
</dbReference>
<reference evidence="5 6" key="1">
    <citation type="submission" date="2016-11" db="EMBL/GenBank/DDBJ databases">
        <authorList>
            <person name="Kadnikov V."/>
            <person name="Nazina T."/>
        </authorList>
    </citation>
    <scope>NUCLEOTIDE SEQUENCE [LARGE SCALE GENOMIC DNA]</scope>
    <source>
        <strain evidence="5 6">1017</strain>
    </source>
</reference>
<dbReference type="GO" id="GO:0005524">
    <property type="term" value="F:ATP binding"/>
    <property type="evidence" value="ECO:0007669"/>
    <property type="project" value="UniProtKB-KW"/>
</dbReference>
<keyword evidence="1" id="KW-0813">Transport</keyword>
<dbReference type="Gene3D" id="2.40.50.100">
    <property type="match status" value="1"/>
</dbReference>
<dbReference type="GO" id="GO:0008643">
    <property type="term" value="P:carbohydrate transport"/>
    <property type="evidence" value="ECO:0007669"/>
    <property type="project" value="InterPro"/>
</dbReference>
<dbReference type="CDD" id="cd03301">
    <property type="entry name" value="ABC_MalK_N"/>
    <property type="match status" value="1"/>
</dbReference>
<dbReference type="PROSITE" id="PS00211">
    <property type="entry name" value="ABC_TRANSPORTER_1"/>
    <property type="match status" value="1"/>
</dbReference>
<dbReference type="InterPro" id="IPR017871">
    <property type="entry name" value="ABC_transporter-like_CS"/>
</dbReference>
<dbReference type="GO" id="GO:0016887">
    <property type="term" value="F:ATP hydrolysis activity"/>
    <property type="evidence" value="ECO:0007669"/>
    <property type="project" value="InterPro"/>
</dbReference>
<dbReference type="InterPro" id="IPR040582">
    <property type="entry name" value="OB_MalK-like"/>
</dbReference>
<dbReference type="EMBL" id="MQMG01000088">
    <property type="protein sequence ID" value="OKO87792.1"/>
    <property type="molecule type" value="Genomic_DNA"/>
</dbReference>